<dbReference type="NCBIfam" id="TIGR04057">
    <property type="entry name" value="SusC_RagA_signa"/>
    <property type="match status" value="1"/>
</dbReference>
<comment type="caution">
    <text evidence="15">The sequence shown here is derived from an EMBL/GenBank/DDBJ whole genome shotgun (WGS) entry which is preliminary data.</text>
</comment>
<dbReference type="Gene3D" id="2.40.170.20">
    <property type="entry name" value="TonB-dependent receptor, beta-barrel domain"/>
    <property type="match status" value="1"/>
</dbReference>
<keyword evidence="4" id="KW-0410">Iron transport</keyword>
<dbReference type="InterPro" id="IPR023996">
    <property type="entry name" value="TonB-dep_OMP_SusC/RagA"/>
</dbReference>
<feature type="domain" description="TonB-dependent receptor-like beta-barrel" evidence="12">
    <location>
        <begin position="491"/>
        <end position="1024"/>
    </location>
</feature>
<dbReference type="SUPFAM" id="SSF56935">
    <property type="entry name" value="Porins"/>
    <property type="match status" value="1"/>
</dbReference>
<dbReference type="InterPro" id="IPR036942">
    <property type="entry name" value="Beta-barrel_TonB_sf"/>
</dbReference>
<name>A0A5M9HMZ1_9SPHI</name>
<sequence>MKLSLIIILAAFLQTYGKGYAQRVNIKVENAQLLTVFDQLREQTGFDFIYNFDLVRKAKPVSLDFHNAPLGEVLDQCLSREALTYRIENATVIIKKAEKKDVPSLRIAFPPVNISGKITDEKGAPLPGVTIRVKSGATTAVSDVEGNYKITVPENNAVLVFSFIGFASQEVSVAGKQIINLSLRPQTSGLEEVVVVGYGTLREKEISSAITHISGDELLTTGGNQPLMSLQGKVAGLTITNTATANPNSTAAIQLRGVSSRLNDGLGPLYVIDGVPNGNVDNINQNDIASIDVLKGGAASAIYGTQGSNGVILITTKKGSAEPQTTYSDYFAFDIPNNQLRPLSAEEFLAHGRGADKGARTDWMSAMSRDYAFSHRHYLSVSGGNSKTNYYVSGDYRNANGIDYRSTKEDYGVRANITHTPASNLYTINFRIAPRYLKSNNSEEGWAQGLTLNPTQPIMDPDNPNRYYYVTEGLIDMYNPVEAARTVLSGQTGKYLDWSGSFKLNILNNWDTQVMLSENNTNFFGFGFTPSTNTGAIQNNDSRNSASRNYDVKDWKSFEWTTNYSFNYKKHFAKFLGGYSYFYYNSQGLSGGNSEFPTDVFTYNNLGTGLYNRELGRDDVHSYQNDSRLIAFFGRLNYNFNDEVFFAASLRHEGSSKFGLNHKWGNFPALSLAWDLSRRPFVEQFDWIDNLKLRGDYGVTGNQNFGNYLSLDTYAAYGYYKYNGNYYQVYGPSQNTNYELHWEKAINYNIGLDFSILKRTVSGSINYYIRKNQDLLGNYDVPVPPNVQGTIYANVGSMRNTGLELQLTGAIIRRDKLKYEISFAGATLQNKFLSFSNQIYHGQKFADGAGLPSPGSPGEIQRLEEGRRIGSFYMLKSAGNDSFGRLLVYNKDGEIISGNLGTDNDKQFVGNGLPKFSGSLGNTLTYKNWDLSVYLRGMLGYKIFNTTAYYIGTPATSSGNVLESAYDGGKYSKLTSNSTLNTPSDYFLEPGGFIKLDNVTLGYTYHSRMKYLKSARLYFTGRNIATFTKYTGGDPETVSVNGLWPGVNTYRGFYPTTMQLLAGVQVSF</sequence>
<dbReference type="Pfam" id="PF00593">
    <property type="entry name" value="TonB_dep_Rec_b-barrel"/>
    <property type="match status" value="1"/>
</dbReference>
<evidence type="ECO:0000259" key="14">
    <source>
        <dbReference type="Pfam" id="PF07715"/>
    </source>
</evidence>
<dbReference type="AlphaFoldDB" id="A0A5M9HMZ1"/>
<evidence type="ECO:0000313" key="15">
    <source>
        <dbReference type="EMBL" id="KAA8486387.1"/>
    </source>
</evidence>
<evidence type="ECO:0000256" key="8">
    <source>
        <dbReference type="ARBA" id="ARBA00023136"/>
    </source>
</evidence>
<keyword evidence="2 10" id="KW-0813">Transport</keyword>
<comment type="similarity">
    <text evidence="10 11">Belongs to the TonB-dependent receptor family.</text>
</comment>
<proteinExistence type="inferred from homology"/>
<dbReference type="GO" id="GO:0006826">
    <property type="term" value="P:iron ion transport"/>
    <property type="evidence" value="ECO:0007669"/>
    <property type="project" value="UniProtKB-KW"/>
</dbReference>
<organism evidence="15 16">
    <name type="scientific">Arcticibacter tournemirensis</name>
    <dbReference type="NCBI Taxonomy" id="699437"/>
    <lineage>
        <taxon>Bacteria</taxon>
        <taxon>Pseudomonadati</taxon>
        <taxon>Bacteroidota</taxon>
        <taxon>Sphingobacteriia</taxon>
        <taxon>Sphingobacteriales</taxon>
        <taxon>Sphingobacteriaceae</taxon>
        <taxon>Arcticibacter</taxon>
    </lineage>
</organism>
<dbReference type="InterPro" id="IPR012910">
    <property type="entry name" value="Plug_dom"/>
</dbReference>
<evidence type="ECO:0000256" key="5">
    <source>
        <dbReference type="ARBA" id="ARBA00022692"/>
    </source>
</evidence>
<keyword evidence="6" id="KW-0408">Iron</keyword>
<keyword evidence="5 10" id="KW-0812">Transmembrane</keyword>
<gene>
    <name evidence="15" type="ORF">F1649_01425</name>
</gene>
<evidence type="ECO:0000256" key="11">
    <source>
        <dbReference type="RuleBase" id="RU003357"/>
    </source>
</evidence>
<dbReference type="Pfam" id="PF13715">
    <property type="entry name" value="CarbopepD_reg_2"/>
    <property type="match status" value="1"/>
</dbReference>
<evidence type="ECO:0000256" key="7">
    <source>
        <dbReference type="ARBA" id="ARBA00023077"/>
    </source>
</evidence>
<evidence type="ECO:0000256" key="6">
    <source>
        <dbReference type="ARBA" id="ARBA00023004"/>
    </source>
</evidence>
<evidence type="ECO:0000256" key="4">
    <source>
        <dbReference type="ARBA" id="ARBA00022496"/>
    </source>
</evidence>
<dbReference type="InterPro" id="IPR023997">
    <property type="entry name" value="TonB-dep_OMP_SusC/RagA_CS"/>
</dbReference>
<feature type="domain" description="TonB-dependent receptor plug" evidence="14">
    <location>
        <begin position="204"/>
        <end position="311"/>
    </location>
</feature>
<protein>
    <submittedName>
        <fullName evidence="15">SusC/RagA family TonB-linked outer membrane protein</fullName>
    </submittedName>
</protein>
<evidence type="ECO:0000259" key="13">
    <source>
        <dbReference type="Pfam" id="PF07660"/>
    </source>
</evidence>
<evidence type="ECO:0000256" key="10">
    <source>
        <dbReference type="PROSITE-ProRule" id="PRU01360"/>
    </source>
</evidence>
<dbReference type="Gene3D" id="2.60.40.1120">
    <property type="entry name" value="Carboxypeptidase-like, regulatory domain"/>
    <property type="match status" value="1"/>
</dbReference>
<dbReference type="SUPFAM" id="SSF49464">
    <property type="entry name" value="Carboxypeptidase regulatory domain-like"/>
    <property type="match status" value="1"/>
</dbReference>
<reference evidence="15 16" key="1">
    <citation type="submission" date="2019-09" db="EMBL/GenBank/DDBJ databases">
        <title>Pararcticibacter amylolyticus gen. nov., sp. nov., isolated from a rottenly hemp rope, and reclassification of Pedobacter tournemirensis as Pararcticibacter tournemirensis comb. nov.</title>
        <authorList>
            <person name="Cai Y."/>
        </authorList>
    </citation>
    <scope>NUCLEOTIDE SEQUENCE [LARGE SCALE GENOMIC DNA]</scope>
    <source>
        <strain evidence="15 16">TF5-37.2-LB10</strain>
    </source>
</reference>
<keyword evidence="4" id="KW-0406">Ion transport</keyword>
<dbReference type="Gene3D" id="2.170.130.10">
    <property type="entry name" value="TonB-dependent receptor, plug domain"/>
    <property type="match status" value="1"/>
</dbReference>
<dbReference type="Pfam" id="PF07715">
    <property type="entry name" value="Plug"/>
    <property type="match status" value="1"/>
</dbReference>
<dbReference type="InterPro" id="IPR037066">
    <property type="entry name" value="Plug_dom_sf"/>
</dbReference>
<keyword evidence="9 10" id="KW-0998">Cell outer membrane</keyword>
<dbReference type="InterPro" id="IPR000531">
    <property type="entry name" value="Beta-barrel_TonB"/>
</dbReference>
<keyword evidence="3 10" id="KW-1134">Transmembrane beta strand</keyword>
<dbReference type="EMBL" id="VWNE01000002">
    <property type="protein sequence ID" value="KAA8486387.1"/>
    <property type="molecule type" value="Genomic_DNA"/>
</dbReference>
<dbReference type="NCBIfam" id="TIGR04056">
    <property type="entry name" value="OMP_RagA_SusC"/>
    <property type="match status" value="1"/>
</dbReference>
<dbReference type="InterPro" id="IPR008969">
    <property type="entry name" value="CarboxyPept-like_regulatory"/>
</dbReference>
<keyword evidence="16" id="KW-1185">Reference proteome</keyword>
<evidence type="ECO:0000313" key="16">
    <source>
        <dbReference type="Proteomes" id="UP000322918"/>
    </source>
</evidence>
<evidence type="ECO:0000256" key="3">
    <source>
        <dbReference type="ARBA" id="ARBA00022452"/>
    </source>
</evidence>
<keyword evidence="7 11" id="KW-0798">TonB box</keyword>
<dbReference type="InterPro" id="IPR039426">
    <property type="entry name" value="TonB-dep_rcpt-like"/>
</dbReference>
<evidence type="ECO:0000256" key="1">
    <source>
        <dbReference type="ARBA" id="ARBA00004571"/>
    </source>
</evidence>
<dbReference type="Proteomes" id="UP000322918">
    <property type="component" value="Unassembled WGS sequence"/>
</dbReference>
<feature type="domain" description="Secretin/TonB short N-terminal" evidence="13">
    <location>
        <begin position="46"/>
        <end position="96"/>
    </location>
</feature>
<dbReference type="OrthoDB" id="9768177at2"/>
<dbReference type="GO" id="GO:0009279">
    <property type="term" value="C:cell outer membrane"/>
    <property type="evidence" value="ECO:0007669"/>
    <property type="project" value="UniProtKB-SubCell"/>
</dbReference>
<comment type="subcellular location">
    <subcellularLocation>
        <location evidence="1 10">Cell outer membrane</location>
        <topology evidence="1 10">Multi-pass membrane protein</topology>
    </subcellularLocation>
</comment>
<evidence type="ECO:0000259" key="12">
    <source>
        <dbReference type="Pfam" id="PF00593"/>
    </source>
</evidence>
<keyword evidence="8 10" id="KW-0472">Membrane</keyword>
<accession>A0A5M9HMZ1</accession>
<dbReference type="PROSITE" id="PS52016">
    <property type="entry name" value="TONB_DEPENDENT_REC_3"/>
    <property type="match status" value="1"/>
</dbReference>
<dbReference type="Pfam" id="PF07660">
    <property type="entry name" value="STN"/>
    <property type="match status" value="1"/>
</dbReference>
<dbReference type="InterPro" id="IPR011662">
    <property type="entry name" value="Secretin/TonB_short_N"/>
</dbReference>
<evidence type="ECO:0000256" key="2">
    <source>
        <dbReference type="ARBA" id="ARBA00022448"/>
    </source>
</evidence>
<evidence type="ECO:0000256" key="9">
    <source>
        <dbReference type="ARBA" id="ARBA00023237"/>
    </source>
</evidence>